<comment type="caution">
    <text evidence="5">The sequence shown here is derived from an EMBL/GenBank/DDBJ whole genome shotgun (WGS) entry which is preliminary data.</text>
</comment>
<dbReference type="Pfam" id="PF21889">
    <property type="entry name" value="TPR1-like_2nd"/>
    <property type="match status" value="1"/>
</dbReference>
<dbReference type="InterPro" id="IPR027728">
    <property type="entry name" value="Topless_fam"/>
</dbReference>
<dbReference type="EMBL" id="JBBWWQ010000020">
    <property type="protein sequence ID" value="KAK8916783.1"/>
    <property type="molecule type" value="Genomic_DNA"/>
</dbReference>
<dbReference type="Proteomes" id="UP001418222">
    <property type="component" value="Unassembled WGS sequence"/>
</dbReference>
<keyword evidence="2" id="KW-0677">Repeat</keyword>
<reference evidence="5 6" key="1">
    <citation type="journal article" date="2022" name="Nat. Plants">
        <title>Genomes of leafy and leafless Platanthera orchids illuminate the evolution of mycoheterotrophy.</title>
        <authorList>
            <person name="Li M.H."/>
            <person name="Liu K.W."/>
            <person name="Li Z."/>
            <person name="Lu H.C."/>
            <person name="Ye Q.L."/>
            <person name="Zhang D."/>
            <person name="Wang J.Y."/>
            <person name="Li Y.F."/>
            <person name="Zhong Z.M."/>
            <person name="Liu X."/>
            <person name="Yu X."/>
            <person name="Liu D.K."/>
            <person name="Tu X.D."/>
            <person name="Liu B."/>
            <person name="Hao Y."/>
            <person name="Liao X.Y."/>
            <person name="Jiang Y.T."/>
            <person name="Sun W.H."/>
            <person name="Chen J."/>
            <person name="Chen Y.Q."/>
            <person name="Ai Y."/>
            <person name="Zhai J.W."/>
            <person name="Wu S.S."/>
            <person name="Zhou Z."/>
            <person name="Hsiao Y.Y."/>
            <person name="Wu W.L."/>
            <person name="Chen Y.Y."/>
            <person name="Lin Y.F."/>
            <person name="Hsu J.L."/>
            <person name="Li C.Y."/>
            <person name="Wang Z.W."/>
            <person name="Zhao X."/>
            <person name="Zhong W.Y."/>
            <person name="Ma X.K."/>
            <person name="Ma L."/>
            <person name="Huang J."/>
            <person name="Chen G.Z."/>
            <person name="Huang M.Z."/>
            <person name="Huang L."/>
            <person name="Peng D.H."/>
            <person name="Luo Y.B."/>
            <person name="Zou S.Q."/>
            <person name="Chen S.P."/>
            <person name="Lan S."/>
            <person name="Tsai W.C."/>
            <person name="Van de Peer Y."/>
            <person name="Liu Z.J."/>
        </authorList>
    </citation>
    <scope>NUCLEOTIDE SEQUENCE [LARGE SCALE GENOMIC DNA]</scope>
    <source>
        <strain evidence="5">Lor287</strain>
    </source>
</reference>
<evidence type="ECO:0000313" key="5">
    <source>
        <dbReference type="EMBL" id="KAK8916783.1"/>
    </source>
</evidence>
<dbReference type="SMART" id="SM00668">
    <property type="entry name" value="CTLH"/>
    <property type="match status" value="1"/>
</dbReference>
<evidence type="ECO:0000256" key="2">
    <source>
        <dbReference type="ARBA" id="ARBA00022737"/>
    </source>
</evidence>
<dbReference type="GO" id="GO:0006355">
    <property type="term" value="P:regulation of DNA-templated transcription"/>
    <property type="evidence" value="ECO:0007669"/>
    <property type="project" value="InterPro"/>
</dbReference>
<keyword evidence="6" id="KW-1185">Reference proteome</keyword>
<protein>
    <submittedName>
        <fullName evidence="5">Topless-related protein 1</fullName>
    </submittedName>
</protein>
<dbReference type="InterPro" id="IPR054532">
    <property type="entry name" value="TPL_SMU1_LisH-like"/>
</dbReference>
<dbReference type="PROSITE" id="PS50897">
    <property type="entry name" value="CTLH"/>
    <property type="match status" value="1"/>
</dbReference>
<keyword evidence="1" id="KW-0853">WD repeat</keyword>
<feature type="region of interest" description="Disordered" evidence="3">
    <location>
        <begin position="1"/>
        <end position="22"/>
    </location>
</feature>
<evidence type="ECO:0000256" key="3">
    <source>
        <dbReference type="SAM" id="MobiDB-lite"/>
    </source>
</evidence>
<proteinExistence type="predicted"/>
<dbReference type="SMART" id="SM00667">
    <property type="entry name" value="LisH"/>
    <property type="match status" value="1"/>
</dbReference>
<feature type="domain" description="CTLH" evidence="4">
    <location>
        <begin position="58"/>
        <end position="115"/>
    </location>
</feature>
<dbReference type="AlphaFoldDB" id="A0AAP0FV06"/>
<name>A0AAP0FV06_9ASPA</name>
<organism evidence="5 6">
    <name type="scientific">Platanthera zijinensis</name>
    <dbReference type="NCBI Taxonomy" id="2320716"/>
    <lineage>
        <taxon>Eukaryota</taxon>
        <taxon>Viridiplantae</taxon>
        <taxon>Streptophyta</taxon>
        <taxon>Embryophyta</taxon>
        <taxon>Tracheophyta</taxon>
        <taxon>Spermatophyta</taxon>
        <taxon>Magnoliopsida</taxon>
        <taxon>Liliopsida</taxon>
        <taxon>Asparagales</taxon>
        <taxon>Orchidaceae</taxon>
        <taxon>Orchidoideae</taxon>
        <taxon>Orchideae</taxon>
        <taxon>Orchidinae</taxon>
        <taxon>Platanthera</taxon>
    </lineage>
</organism>
<dbReference type="PANTHER" id="PTHR44083:SF45">
    <property type="entry name" value="TOPLESS-RELATED PROTEIN 1"/>
    <property type="match status" value="1"/>
</dbReference>
<gene>
    <name evidence="5" type="primary">TPR1</name>
    <name evidence="5" type="ORF">KSP39_PZI022352</name>
</gene>
<sequence length="148" mass="17549">MSSSEFPHPARAGGASTMPSEEDKGRFRKELMYLIIQFLKEEKFEETVHMLEQESALYFDMKHFVKMVVAGNWDELERYLLGFSRLEDNEQSMKIFFLIRRQKYLEALERAQENDRDESSVPWQTAVPQHCKVQIEGTDFPKVKFLFE</sequence>
<dbReference type="InterPro" id="IPR006595">
    <property type="entry name" value="CTLH_C"/>
</dbReference>
<dbReference type="Pfam" id="PF17814">
    <property type="entry name" value="LisH_TPL"/>
    <property type="match status" value="1"/>
</dbReference>
<evidence type="ECO:0000313" key="6">
    <source>
        <dbReference type="Proteomes" id="UP001418222"/>
    </source>
</evidence>
<dbReference type="PANTHER" id="PTHR44083">
    <property type="entry name" value="TOPLESS-RELATED PROTEIN 1-RELATED"/>
    <property type="match status" value="1"/>
</dbReference>
<dbReference type="InterPro" id="IPR006594">
    <property type="entry name" value="LisH"/>
</dbReference>
<evidence type="ECO:0000259" key="4">
    <source>
        <dbReference type="PROSITE" id="PS50897"/>
    </source>
</evidence>
<dbReference type="PROSITE" id="PS50896">
    <property type="entry name" value="LISH"/>
    <property type="match status" value="1"/>
</dbReference>
<dbReference type="InterPro" id="IPR054080">
    <property type="entry name" value="TPR1-like_2nd"/>
</dbReference>
<evidence type="ECO:0000256" key="1">
    <source>
        <dbReference type="ARBA" id="ARBA00022574"/>
    </source>
</evidence>
<accession>A0AAP0FV06</accession>